<dbReference type="EMBL" id="CP001804">
    <property type="protein sequence ID" value="ACY13338.1"/>
    <property type="molecule type" value="Genomic_DNA"/>
</dbReference>
<keyword evidence="3" id="KW-1185">Reference proteome</keyword>
<organism evidence="2 3">
    <name type="scientific">Haliangium ochraceum (strain DSM 14365 / JCM 11303 / SMP-2)</name>
    <dbReference type="NCBI Taxonomy" id="502025"/>
    <lineage>
        <taxon>Bacteria</taxon>
        <taxon>Pseudomonadati</taxon>
        <taxon>Myxococcota</taxon>
        <taxon>Polyangia</taxon>
        <taxon>Haliangiales</taxon>
        <taxon>Kofleriaceae</taxon>
        <taxon>Haliangium</taxon>
    </lineage>
</organism>
<dbReference type="eggNOG" id="ENOG5030ZBD">
    <property type="taxonomic scope" value="Bacteria"/>
</dbReference>
<feature type="region of interest" description="Disordered" evidence="1">
    <location>
        <begin position="152"/>
        <end position="196"/>
    </location>
</feature>
<proteinExistence type="predicted"/>
<gene>
    <name evidence="2" type="ordered locus">Hoch_0710</name>
</gene>
<evidence type="ECO:0000256" key="1">
    <source>
        <dbReference type="SAM" id="MobiDB-lite"/>
    </source>
</evidence>
<dbReference type="AlphaFoldDB" id="D0LMW7"/>
<dbReference type="OrthoDB" id="5384508at2"/>
<evidence type="ECO:0000313" key="3">
    <source>
        <dbReference type="Proteomes" id="UP000001880"/>
    </source>
</evidence>
<feature type="compositionally biased region" description="Basic and acidic residues" evidence="1">
    <location>
        <begin position="161"/>
        <end position="177"/>
    </location>
</feature>
<accession>D0LMW7</accession>
<dbReference type="HOGENOM" id="CLU_1088906_0_0_7"/>
<evidence type="ECO:0000313" key="2">
    <source>
        <dbReference type="EMBL" id="ACY13338.1"/>
    </source>
</evidence>
<dbReference type="KEGG" id="hoh:Hoch_0710"/>
<reference evidence="2 3" key="1">
    <citation type="journal article" date="2010" name="Stand. Genomic Sci.">
        <title>Complete genome sequence of Haliangium ochraceum type strain (SMP-2).</title>
        <authorList>
            <consortium name="US DOE Joint Genome Institute (JGI-PGF)"/>
            <person name="Ivanova N."/>
            <person name="Daum C."/>
            <person name="Lang E."/>
            <person name="Abt B."/>
            <person name="Kopitz M."/>
            <person name="Saunders E."/>
            <person name="Lapidus A."/>
            <person name="Lucas S."/>
            <person name="Glavina Del Rio T."/>
            <person name="Nolan M."/>
            <person name="Tice H."/>
            <person name="Copeland A."/>
            <person name="Cheng J.F."/>
            <person name="Chen F."/>
            <person name="Bruce D."/>
            <person name="Goodwin L."/>
            <person name="Pitluck S."/>
            <person name="Mavromatis K."/>
            <person name="Pati A."/>
            <person name="Mikhailova N."/>
            <person name="Chen A."/>
            <person name="Palaniappan K."/>
            <person name="Land M."/>
            <person name="Hauser L."/>
            <person name="Chang Y.J."/>
            <person name="Jeffries C.D."/>
            <person name="Detter J.C."/>
            <person name="Brettin T."/>
            <person name="Rohde M."/>
            <person name="Goker M."/>
            <person name="Bristow J."/>
            <person name="Markowitz V."/>
            <person name="Eisen J.A."/>
            <person name="Hugenholtz P."/>
            <person name="Kyrpides N.C."/>
            <person name="Klenk H.P."/>
        </authorList>
    </citation>
    <scope>NUCLEOTIDE SEQUENCE [LARGE SCALE GENOMIC DNA]</scope>
    <source>
        <strain evidence="3">DSM 14365 / CIP 107738 / JCM 11303 / AJ 13395 / SMP-2</strain>
    </source>
</reference>
<dbReference type="Proteomes" id="UP000001880">
    <property type="component" value="Chromosome"/>
</dbReference>
<name>D0LMW7_HALO1</name>
<protein>
    <submittedName>
        <fullName evidence="2">Uncharacterized protein</fullName>
    </submittedName>
</protein>
<dbReference type="STRING" id="502025.Hoch_0710"/>
<dbReference type="RefSeq" id="WP_012825965.1">
    <property type="nucleotide sequence ID" value="NC_013440.1"/>
</dbReference>
<sequence>MNNAWNQAKDMAEQHSGSLFVRLTGDGDTIVGAFLGEPFPREVVWTGDKYLDASRPEAEPYIKQGKNASLRVAINFYVPGDKSVKVYEMGAATFKSLFKLRDKYGLDQWLFEIQRHGGKGDSRTQYTILPDQQLDDAKRAHLAQLELHNLADLVQGDGDGQEPKSGEKRPATTDSGKRPATTDSGKRAASNSDEATGNDCIDEALVAKILPRLKALPRPVINTFLAEFGAERVRELKANQQGAILKRLYDLEAEARPAEVDPFA</sequence>